<keyword evidence="3" id="KW-1185">Reference proteome</keyword>
<feature type="compositionally biased region" description="Polar residues" evidence="1">
    <location>
        <begin position="62"/>
        <end position="72"/>
    </location>
</feature>
<dbReference type="AlphaFoldDB" id="A0A9P5CCF5"/>
<dbReference type="Proteomes" id="UP000801864">
    <property type="component" value="Unassembled WGS sequence"/>
</dbReference>
<proteinExistence type="predicted"/>
<accession>A0A9P5CCF5</accession>
<evidence type="ECO:0000313" key="3">
    <source>
        <dbReference type="Proteomes" id="UP000801864"/>
    </source>
</evidence>
<feature type="compositionally biased region" description="Polar residues" evidence="1">
    <location>
        <begin position="97"/>
        <end position="106"/>
    </location>
</feature>
<name>A0A9P5CCF5_9HYPO</name>
<protein>
    <submittedName>
        <fullName evidence="2">Uncharacterized protein</fullName>
    </submittedName>
</protein>
<evidence type="ECO:0000256" key="1">
    <source>
        <dbReference type="SAM" id="MobiDB-lite"/>
    </source>
</evidence>
<sequence length="159" mass="17425">MALRHCTPQPLPSLLDRVIPMRHELMTLLATDPERQAGSMNSTKAPGNKDSGPRYGAWRLCPSTTRLSSDNSGARRGGQEDRHRYRYLSNAQLVNQSTIEESSPYSVPSPRPKKIRRSTCMEPAAALVLKGQSRLIGEVDLMRGSKSWPSHGIGATATG</sequence>
<reference evidence="2 3" key="1">
    <citation type="submission" date="2018-06" db="EMBL/GenBank/DDBJ databases">
        <title>Genome analysis of cellulolytic fungus Trichoderma lentiforme CFAM-422.</title>
        <authorList>
            <person name="Steindorff A.S."/>
            <person name="Formighieri E.F."/>
            <person name="Midorikawa G.E.O."/>
            <person name="Tamietti M.S."/>
            <person name="Ramos E.Z."/>
            <person name="Silva A.S."/>
            <person name="Bon E.P.S."/>
            <person name="Mendes T.D."/>
            <person name="Damaso M.C.T."/>
            <person name="Favaro L.C.L."/>
        </authorList>
    </citation>
    <scope>NUCLEOTIDE SEQUENCE [LARGE SCALE GENOMIC DNA]</scope>
    <source>
        <strain evidence="2 3">CFAM-422</strain>
    </source>
</reference>
<evidence type="ECO:0000313" key="2">
    <source>
        <dbReference type="EMBL" id="KAF3072541.1"/>
    </source>
</evidence>
<dbReference type="EMBL" id="QLNT01000008">
    <property type="protein sequence ID" value="KAF3072541.1"/>
    <property type="molecule type" value="Genomic_DNA"/>
</dbReference>
<gene>
    <name evidence="2" type="ORF">CFAM422_005214</name>
</gene>
<feature type="region of interest" description="Disordered" evidence="1">
    <location>
        <begin position="97"/>
        <end position="116"/>
    </location>
</feature>
<feature type="region of interest" description="Disordered" evidence="1">
    <location>
        <begin position="30"/>
        <end position="83"/>
    </location>
</feature>
<comment type="caution">
    <text evidence="2">The sequence shown here is derived from an EMBL/GenBank/DDBJ whole genome shotgun (WGS) entry which is preliminary data.</text>
</comment>
<organism evidence="2 3">
    <name type="scientific">Trichoderma lentiforme</name>
    <dbReference type="NCBI Taxonomy" id="1567552"/>
    <lineage>
        <taxon>Eukaryota</taxon>
        <taxon>Fungi</taxon>
        <taxon>Dikarya</taxon>
        <taxon>Ascomycota</taxon>
        <taxon>Pezizomycotina</taxon>
        <taxon>Sordariomycetes</taxon>
        <taxon>Hypocreomycetidae</taxon>
        <taxon>Hypocreales</taxon>
        <taxon>Hypocreaceae</taxon>
        <taxon>Trichoderma</taxon>
    </lineage>
</organism>